<dbReference type="Proteomes" id="UP000325333">
    <property type="component" value="Unassembled WGS sequence"/>
</dbReference>
<dbReference type="EMBL" id="VEWN01000017">
    <property type="protein sequence ID" value="KAA1053177.1"/>
    <property type="molecule type" value="Genomic_DNA"/>
</dbReference>
<evidence type="ECO:0000313" key="2">
    <source>
        <dbReference type="Proteomes" id="UP000325333"/>
    </source>
</evidence>
<reference evidence="1 2" key="1">
    <citation type="submission" date="2019-07" db="EMBL/GenBank/DDBJ databases">
        <title>Genome sequencing of the stress-tolerant strain Azospirillum brasilense Az19.</title>
        <authorList>
            <person name="Maroniche G.A."/>
            <person name="Garcia J.E."/>
            <person name="Pagnussat L."/>
            <person name="Amenta M."/>
            <person name="Creus C.M."/>
        </authorList>
    </citation>
    <scope>NUCLEOTIDE SEQUENCE [LARGE SCALE GENOMIC DNA]</scope>
    <source>
        <strain evidence="1 2">Az19</strain>
    </source>
</reference>
<dbReference type="AlphaFoldDB" id="A0A5B0KKJ0"/>
<organism evidence="1 2">
    <name type="scientific">Azospirillum argentinense</name>
    <dbReference type="NCBI Taxonomy" id="2970906"/>
    <lineage>
        <taxon>Bacteria</taxon>
        <taxon>Pseudomonadati</taxon>
        <taxon>Pseudomonadota</taxon>
        <taxon>Alphaproteobacteria</taxon>
        <taxon>Rhodospirillales</taxon>
        <taxon>Azospirillaceae</taxon>
        <taxon>Azospirillum</taxon>
    </lineage>
</organism>
<proteinExistence type="predicted"/>
<sequence>MGADMTEDLRQQIPSSLSDIIRRRRDEFEVGLASAEELAAVDGSIDADAAVAATLDDWRAVVLRDLTEDRYLLLVYGENSETGKLRRTSGVRILDLDRMLVRTQDAVYALGKPANGNPPFEMIFDICAEFHRRGLGERYGVPQVWE</sequence>
<comment type="caution">
    <text evidence="1">The sequence shown here is derived from an EMBL/GenBank/DDBJ whole genome shotgun (WGS) entry which is preliminary data.</text>
</comment>
<accession>A0A5B0KKJ0</accession>
<protein>
    <submittedName>
        <fullName evidence="1">Uncharacterized protein</fullName>
    </submittedName>
</protein>
<name>A0A5B0KKJ0_9PROT</name>
<dbReference type="RefSeq" id="WP_149651338.1">
    <property type="nucleotide sequence ID" value="NZ_VEWN01000017.1"/>
</dbReference>
<gene>
    <name evidence="1" type="ORF">FH063_003096</name>
</gene>
<evidence type="ECO:0000313" key="1">
    <source>
        <dbReference type="EMBL" id="KAA1053177.1"/>
    </source>
</evidence>